<dbReference type="EMBL" id="JACHNE010000001">
    <property type="protein sequence ID" value="MBB5796714.1"/>
    <property type="molecule type" value="Genomic_DNA"/>
</dbReference>
<proteinExistence type="predicted"/>
<evidence type="ECO:0000313" key="1">
    <source>
        <dbReference type="EMBL" id="MBB5796714.1"/>
    </source>
</evidence>
<evidence type="ECO:0000313" key="2">
    <source>
        <dbReference type="Proteomes" id="UP000590647"/>
    </source>
</evidence>
<gene>
    <name evidence="1" type="ORF">HDA41_004678</name>
</gene>
<organism evidence="1 2">
    <name type="scientific">Streptomyces caelestis</name>
    <dbReference type="NCBI Taxonomy" id="36816"/>
    <lineage>
        <taxon>Bacteria</taxon>
        <taxon>Bacillati</taxon>
        <taxon>Actinomycetota</taxon>
        <taxon>Actinomycetes</taxon>
        <taxon>Kitasatosporales</taxon>
        <taxon>Streptomycetaceae</taxon>
        <taxon>Streptomyces</taxon>
    </lineage>
</organism>
<accession>A0A7W9H6M7</accession>
<sequence>MNQLAPSGVTVLTERAGGGHEAFGSDYIKTEKVRQAVLLPGGP</sequence>
<dbReference type="Proteomes" id="UP000590647">
    <property type="component" value="Unassembled WGS sequence"/>
</dbReference>
<comment type="caution">
    <text evidence="1">The sequence shown here is derived from an EMBL/GenBank/DDBJ whole genome shotgun (WGS) entry which is preliminary data.</text>
</comment>
<name>A0A7W9H6M7_9ACTN</name>
<protein>
    <submittedName>
        <fullName evidence="1">Uncharacterized protein</fullName>
    </submittedName>
</protein>
<dbReference type="AlphaFoldDB" id="A0A7W9H6M7"/>
<reference evidence="1 2" key="1">
    <citation type="submission" date="2020-08" db="EMBL/GenBank/DDBJ databases">
        <title>Sequencing the genomes of 1000 actinobacteria strains.</title>
        <authorList>
            <person name="Klenk H.-P."/>
        </authorList>
    </citation>
    <scope>NUCLEOTIDE SEQUENCE [LARGE SCALE GENOMIC DNA]</scope>
    <source>
        <strain evidence="1 2">DSM 40084</strain>
    </source>
</reference>
<keyword evidence="2" id="KW-1185">Reference proteome</keyword>